<sequence length="37" mass="3782">MKKSKFMVVSGFGGAGKATGMIAFAEYINKNIGKAAG</sequence>
<gene>
    <name evidence="1" type="ORF">SDC9_151598</name>
</gene>
<reference evidence="1" key="1">
    <citation type="submission" date="2019-08" db="EMBL/GenBank/DDBJ databases">
        <authorList>
            <person name="Kucharzyk K."/>
            <person name="Murdoch R.W."/>
            <person name="Higgins S."/>
            <person name="Loffler F."/>
        </authorList>
    </citation>
    <scope>NUCLEOTIDE SEQUENCE</scope>
</reference>
<organism evidence="1">
    <name type="scientific">bioreactor metagenome</name>
    <dbReference type="NCBI Taxonomy" id="1076179"/>
    <lineage>
        <taxon>unclassified sequences</taxon>
        <taxon>metagenomes</taxon>
        <taxon>ecological metagenomes</taxon>
    </lineage>
</organism>
<comment type="caution">
    <text evidence="1">The sequence shown here is derived from an EMBL/GenBank/DDBJ whole genome shotgun (WGS) entry which is preliminary data.</text>
</comment>
<proteinExistence type="predicted"/>
<dbReference type="EMBL" id="VSSQ01050277">
    <property type="protein sequence ID" value="MPN04361.1"/>
    <property type="molecule type" value="Genomic_DNA"/>
</dbReference>
<protein>
    <submittedName>
        <fullName evidence="1">Uncharacterized protein</fullName>
    </submittedName>
</protein>
<name>A0A645EQR4_9ZZZZ</name>
<dbReference type="AlphaFoldDB" id="A0A645EQR4"/>
<accession>A0A645EQR4</accession>
<evidence type="ECO:0000313" key="1">
    <source>
        <dbReference type="EMBL" id="MPN04361.1"/>
    </source>
</evidence>